<dbReference type="RefSeq" id="WP_123688410.1">
    <property type="nucleotide sequence ID" value="NZ_AP019700.1"/>
</dbReference>
<keyword evidence="1" id="KW-1133">Transmembrane helix</keyword>
<keyword evidence="1" id="KW-0812">Transmembrane</keyword>
<dbReference type="EMBL" id="RJKX01000011">
    <property type="protein sequence ID" value="ROQ01673.1"/>
    <property type="molecule type" value="Genomic_DNA"/>
</dbReference>
<gene>
    <name evidence="2" type="ORF">EDC65_0856</name>
</gene>
<keyword evidence="1" id="KW-0472">Membrane</keyword>
<dbReference type="AlphaFoldDB" id="A0A3N1MD80"/>
<dbReference type="Pfam" id="PF07330">
    <property type="entry name" value="DUF1467"/>
    <property type="match status" value="1"/>
</dbReference>
<organism evidence="2 3">
    <name type="scientific">Stella humosa</name>
    <dbReference type="NCBI Taxonomy" id="94"/>
    <lineage>
        <taxon>Bacteria</taxon>
        <taxon>Pseudomonadati</taxon>
        <taxon>Pseudomonadota</taxon>
        <taxon>Alphaproteobacteria</taxon>
        <taxon>Rhodospirillales</taxon>
        <taxon>Stellaceae</taxon>
        <taxon>Stella</taxon>
    </lineage>
</organism>
<dbReference type="InterPro" id="IPR009935">
    <property type="entry name" value="DUF1467"/>
</dbReference>
<evidence type="ECO:0000256" key="1">
    <source>
        <dbReference type="SAM" id="Phobius"/>
    </source>
</evidence>
<proteinExistence type="predicted"/>
<reference evidence="2 3" key="1">
    <citation type="submission" date="2018-11" db="EMBL/GenBank/DDBJ databases">
        <title>Genomic Encyclopedia of Type Strains, Phase IV (KMG-IV): sequencing the most valuable type-strain genomes for metagenomic binning, comparative biology and taxonomic classification.</title>
        <authorList>
            <person name="Goeker M."/>
        </authorList>
    </citation>
    <scope>NUCLEOTIDE SEQUENCE [LARGE SCALE GENOMIC DNA]</scope>
    <source>
        <strain evidence="2 3">DSM 5900</strain>
    </source>
</reference>
<feature type="transmembrane region" description="Helical" evidence="1">
    <location>
        <begin position="7"/>
        <end position="26"/>
    </location>
</feature>
<sequence length="78" mass="8565">MSIVTGSAVYLVLWWISLFAILPWGVRVPDQPAPGHAPSAPERPRLLLKAGVTTVVAAILWLFVEWLVTTDLISFRGP</sequence>
<evidence type="ECO:0000313" key="3">
    <source>
        <dbReference type="Proteomes" id="UP000278222"/>
    </source>
</evidence>
<evidence type="ECO:0000313" key="2">
    <source>
        <dbReference type="EMBL" id="ROQ01673.1"/>
    </source>
</evidence>
<feature type="transmembrane region" description="Helical" evidence="1">
    <location>
        <begin position="46"/>
        <end position="68"/>
    </location>
</feature>
<name>A0A3N1MD80_9PROT</name>
<dbReference type="Proteomes" id="UP000278222">
    <property type="component" value="Unassembled WGS sequence"/>
</dbReference>
<keyword evidence="3" id="KW-1185">Reference proteome</keyword>
<accession>A0A3N1MD80</accession>
<protein>
    <submittedName>
        <fullName evidence="2">Putative secreted protein</fullName>
    </submittedName>
</protein>
<comment type="caution">
    <text evidence="2">The sequence shown here is derived from an EMBL/GenBank/DDBJ whole genome shotgun (WGS) entry which is preliminary data.</text>
</comment>
<dbReference type="OrthoDB" id="9804637at2"/>